<evidence type="ECO:0000313" key="2">
    <source>
        <dbReference type="Proteomes" id="UP000294739"/>
    </source>
</evidence>
<keyword evidence="1" id="KW-0808">Transferase</keyword>
<dbReference type="OrthoDB" id="3476156at2"/>
<keyword evidence="1" id="KW-0489">Methyltransferase</keyword>
<dbReference type="InterPro" id="IPR029063">
    <property type="entry name" value="SAM-dependent_MTases_sf"/>
</dbReference>
<dbReference type="SUPFAM" id="SSF53335">
    <property type="entry name" value="S-adenosyl-L-methionine-dependent methyltransferases"/>
    <property type="match status" value="1"/>
</dbReference>
<name>A0A4R5CY25_9ACTN</name>
<dbReference type="GO" id="GO:0032259">
    <property type="term" value="P:methylation"/>
    <property type="evidence" value="ECO:0007669"/>
    <property type="project" value="UniProtKB-KW"/>
</dbReference>
<dbReference type="InParanoid" id="A0A4R5CY25"/>
<evidence type="ECO:0000313" key="1">
    <source>
        <dbReference type="EMBL" id="TDE03444.1"/>
    </source>
</evidence>
<dbReference type="GO" id="GO:0008168">
    <property type="term" value="F:methyltransferase activity"/>
    <property type="evidence" value="ECO:0007669"/>
    <property type="project" value="UniProtKB-KW"/>
</dbReference>
<dbReference type="RefSeq" id="WP_131898020.1">
    <property type="nucleotide sequence ID" value="NZ_SMKZ01000032.1"/>
</dbReference>
<dbReference type="Gene3D" id="3.40.50.150">
    <property type="entry name" value="Vaccinia Virus protein VP39"/>
    <property type="match status" value="1"/>
</dbReference>
<accession>A0A4R5CY25</accession>
<dbReference type="EMBL" id="SMKZ01000032">
    <property type="protein sequence ID" value="TDE03444.1"/>
    <property type="molecule type" value="Genomic_DNA"/>
</dbReference>
<gene>
    <name evidence="1" type="ORF">E1269_20615</name>
</gene>
<reference evidence="1 2" key="1">
    <citation type="submission" date="2019-03" db="EMBL/GenBank/DDBJ databases">
        <title>Draft genome sequences of novel Actinobacteria.</title>
        <authorList>
            <person name="Sahin N."/>
            <person name="Ay H."/>
            <person name="Saygin H."/>
        </authorList>
    </citation>
    <scope>NUCLEOTIDE SEQUENCE [LARGE SCALE GENOMIC DNA]</scope>
    <source>
        <strain evidence="1 2">5K138</strain>
    </source>
</reference>
<comment type="caution">
    <text evidence="1">The sequence shown here is derived from an EMBL/GenBank/DDBJ whole genome shotgun (WGS) entry which is preliminary data.</text>
</comment>
<keyword evidence="2" id="KW-1185">Reference proteome</keyword>
<sequence>MSRPRLLDLFCGAGGCSVGYSRAGFDVTGVDIEPHDDYPYDLIVSDAMRVLLGVDFLSEFDVVHASPPCQAKTTMSNRYRGKGGRTDEHINLIAPVRDLLLTWGGLYVIENVPGARFDLREPITLHGGMFELGVDRPRLFESNAPLMLAPAPATRNPLGVYGARPDGRRLWTRADGTEQRAAASIEAAGAAMGIDWMTDFRDIAEAIPPAYTECIGGQLLDYLERAA</sequence>
<organism evidence="1 2">
    <name type="scientific">Jiangella asiatica</name>
    <dbReference type="NCBI Taxonomy" id="2530372"/>
    <lineage>
        <taxon>Bacteria</taxon>
        <taxon>Bacillati</taxon>
        <taxon>Actinomycetota</taxon>
        <taxon>Actinomycetes</taxon>
        <taxon>Jiangellales</taxon>
        <taxon>Jiangellaceae</taxon>
        <taxon>Jiangella</taxon>
    </lineage>
</organism>
<dbReference type="AlphaFoldDB" id="A0A4R5CY25"/>
<proteinExistence type="predicted"/>
<protein>
    <submittedName>
        <fullName evidence="1">DNA cytosine methyltransferase</fullName>
    </submittedName>
</protein>
<dbReference type="Proteomes" id="UP000294739">
    <property type="component" value="Unassembled WGS sequence"/>
</dbReference>